<protein>
    <submittedName>
        <fullName evidence="1">Uncharacterized protein</fullName>
    </submittedName>
</protein>
<dbReference type="Proteomes" id="UP001163046">
    <property type="component" value="Unassembled WGS sequence"/>
</dbReference>
<sequence length="204" mass="23426">MLTRISNYREPSIKVCTARETSRAALCDVQLEWLFKNMLPAPPVHLWTKGEPQSEAPPRTLRATLCDTQLHFLETHMMPTPPVRIWAKGQQQCDHIRTLLPAHMVVCDLETLSYPGSVRKLMPNKEKSTVTKAKILAKWYSVAFEKVNSTVGLKFCVFSDVSEDCYRCNRSRPPSLQAWFSPCISCHKPNSTKTYYNSIIRSHW</sequence>
<gene>
    <name evidence="1" type="ORF">OS493_005966</name>
</gene>
<reference evidence="1" key="1">
    <citation type="submission" date="2023-01" db="EMBL/GenBank/DDBJ databases">
        <title>Genome assembly of the deep-sea coral Lophelia pertusa.</title>
        <authorList>
            <person name="Herrera S."/>
            <person name="Cordes E."/>
        </authorList>
    </citation>
    <scope>NUCLEOTIDE SEQUENCE</scope>
    <source>
        <strain evidence="1">USNM1676648</strain>
        <tissue evidence="1">Polyp</tissue>
    </source>
</reference>
<accession>A0A9X0CGM9</accession>
<name>A0A9X0CGM9_9CNID</name>
<dbReference type="AlphaFoldDB" id="A0A9X0CGM9"/>
<keyword evidence="2" id="KW-1185">Reference proteome</keyword>
<comment type="caution">
    <text evidence="1">The sequence shown here is derived from an EMBL/GenBank/DDBJ whole genome shotgun (WGS) entry which is preliminary data.</text>
</comment>
<evidence type="ECO:0000313" key="2">
    <source>
        <dbReference type="Proteomes" id="UP001163046"/>
    </source>
</evidence>
<dbReference type="EMBL" id="MU827779">
    <property type="protein sequence ID" value="KAJ7339565.1"/>
    <property type="molecule type" value="Genomic_DNA"/>
</dbReference>
<organism evidence="1 2">
    <name type="scientific">Desmophyllum pertusum</name>
    <dbReference type="NCBI Taxonomy" id="174260"/>
    <lineage>
        <taxon>Eukaryota</taxon>
        <taxon>Metazoa</taxon>
        <taxon>Cnidaria</taxon>
        <taxon>Anthozoa</taxon>
        <taxon>Hexacorallia</taxon>
        <taxon>Scleractinia</taxon>
        <taxon>Caryophylliina</taxon>
        <taxon>Caryophylliidae</taxon>
        <taxon>Desmophyllum</taxon>
    </lineage>
</organism>
<proteinExistence type="predicted"/>
<evidence type="ECO:0000313" key="1">
    <source>
        <dbReference type="EMBL" id="KAJ7339565.1"/>
    </source>
</evidence>